<evidence type="ECO:0000256" key="3">
    <source>
        <dbReference type="ARBA" id="ARBA00022989"/>
    </source>
</evidence>
<protein>
    <recommendedName>
        <fullName evidence="9">Mitochondrial carrier protein</fullName>
    </recommendedName>
</protein>
<keyword evidence="3 6" id="KW-1133">Transmembrane helix</keyword>
<evidence type="ECO:0000256" key="2">
    <source>
        <dbReference type="ARBA" id="ARBA00022692"/>
    </source>
</evidence>
<evidence type="ECO:0008006" key="9">
    <source>
        <dbReference type="Google" id="ProtNLM"/>
    </source>
</evidence>
<dbReference type="SUPFAM" id="SSF103506">
    <property type="entry name" value="Mitochondrial carrier"/>
    <property type="match status" value="1"/>
</dbReference>
<evidence type="ECO:0000256" key="5">
    <source>
        <dbReference type="SAM" id="MobiDB-lite"/>
    </source>
</evidence>
<feature type="compositionally biased region" description="Basic and acidic residues" evidence="5">
    <location>
        <begin position="309"/>
        <end position="326"/>
    </location>
</feature>
<keyword evidence="4 6" id="KW-0472">Membrane</keyword>
<evidence type="ECO:0000313" key="7">
    <source>
        <dbReference type="EMBL" id="KAG5463029.1"/>
    </source>
</evidence>
<evidence type="ECO:0000256" key="6">
    <source>
        <dbReference type="SAM" id="Phobius"/>
    </source>
</evidence>
<evidence type="ECO:0000256" key="4">
    <source>
        <dbReference type="ARBA" id="ARBA00023136"/>
    </source>
</evidence>
<gene>
    <name evidence="7" type="ORF">BJ554DRAFT_2285</name>
</gene>
<comment type="subcellular location">
    <subcellularLocation>
        <location evidence="1">Membrane</location>
    </subcellularLocation>
</comment>
<keyword evidence="8" id="KW-1185">Reference proteome</keyword>
<comment type="caution">
    <text evidence="7">The sequence shown here is derived from an EMBL/GenBank/DDBJ whole genome shotgun (WGS) entry which is preliminary data.</text>
</comment>
<dbReference type="InterPro" id="IPR023395">
    <property type="entry name" value="MCP_dom_sf"/>
</dbReference>
<sequence length="718" mass="80489">MLPLASNDARVQQTGHHLYSSLVRPPFPGALWRTCEGHSDDDRQCSWRVMCRRPAGQIARCIPVQLVFEYLEIFRIWYRSEEEATEMTKQFAELVRRASNDSVTRKLSRFIILSINKTADTPRAAFNTRYGHFRATRPDPSVAYLCVRIFLINAVPTNVDDPFPGVFSPLLSKPRGTQFARAKAAAPLLVEAVLTADFRNRSCARARAKGKGGRGGGRGRSSGADLSRRKKRRTAGDTSTFRPADGAQPRDRDHHTEKTLSRQHVAKTRFSREHARQKRAGLRFQAGGQASHGGRSSRCVRHGRTGLHAHGEAKKNEIKEERRERQRLPPFRPLIAANVSQPLRTTMAPRTRIQRISCLGTQQGINASVPRVLQNYQYRFGTTTSEAWKTLYRDGGVRRFYRGIGPALIQGPMSRFGCGRNESRRLRRLACENGSEHRLTEPLLTRDNTSSLQILPTSDTAANQGMLALLDSHDLTRDFPVAVKTVAVGFIASISYFFFCLEIRILLRSRGSFEHHVDRINHGEWNGTLQTGGENALPLLRQKIAAHGIGTLWYGAGATVAATFVGHYPWFAVYNILNEKLPQQVTMPKKLARSAVIGFSASVTSDTISNSLRPSLSLNRFALPPSPYFTSNLGRPIFVWLSGNGITQVIKTYRQTHVEKVSYQRAVKEIVEKDGVIGLFGRGLRTRILTNALQGVIFSVLWRMFEDVLTHKGKAKKE</sequence>
<dbReference type="GO" id="GO:0016020">
    <property type="term" value="C:membrane"/>
    <property type="evidence" value="ECO:0007669"/>
    <property type="project" value="UniProtKB-SubCell"/>
</dbReference>
<feature type="region of interest" description="Disordered" evidence="5">
    <location>
        <begin position="205"/>
        <end position="326"/>
    </location>
</feature>
<reference evidence="7 8" key="1">
    <citation type="journal article" name="Sci. Rep.">
        <title>Genome-scale phylogenetic analyses confirm Olpidium as the closest living zoosporic fungus to the non-flagellated, terrestrial fungi.</title>
        <authorList>
            <person name="Chang Y."/>
            <person name="Rochon D."/>
            <person name="Sekimoto S."/>
            <person name="Wang Y."/>
            <person name="Chovatia M."/>
            <person name="Sandor L."/>
            <person name="Salamov A."/>
            <person name="Grigoriev I.V."/>
            <person name="Stajich J.E."/>
            <person name="Spatafora J.W."/>
        </authorList>
    </citation>
    <scope>NUCLEOTIDE SEQUENCE [LARGE SCALE GENOMIC DNA]</scope>
    <source>
        <strain evidence="7">S191</strain>
    </source>
</reference>
<dbReference type="Gene3D" id="1.50.40.10">
    <property type="entry name" value="Mitochondrial carrier domain"/>
    <property type="match status" value="1"/>
</dbReference>
<feature type="compositionally biased region" description="Basic and acidic residues" evidence="5">
    <location>
        <begin position="248"/>
        <end position="260"/>
    </location>
</feature>
<evidence type="ECO:0000313" key="8">
    <source>
        <dbReference type="Proteomes" id="UP000673691"/>
    </source>
</evidence>
<evidence type="ECO:0000256" key="1">
    <source>
        <dbReference type="ARBA" id="ARBA00004370"/>
    </source>
</evidence>
<feature type="transmembrane region" description="Helical" evidence="6">
    <location>
        <begin position="486"/>
        <end position="507"/>
    </location>
</feature>
<dbReference type="AlphaFoldDB" id="A0A8H8DLK8"/>
<dbReference type="OrthoDB" id="409948at2759"/>
<dbReference type="PANTHER" id="PTHR47567">
    <property type="entry name" value="MITOCHONDRIAL SUBSTRATE/SOLUTE CARRIER"/>
    <property type="match status" value="1"/>
</dbReference>
<feature type="compositionally biased region" description="Basic residues" evidence="5">
    <location>
        <begin position="264"/>
        <end position="281"/>
    </location>
</feature>
<dbReference type="Proteomes" id="UP000673691">
    <property type="component" value="Unassembled WGS sequence"/>
</dbReference>
<keyword evidence="2 6" id="KW-0812">Transmembrane</keyword>
<proteinExistence type="predicted"/>
<name>A0A8H8DLK8_9FUNG</name>
<feature type="compositionally biased region" description="Basic residues" evidence="5">
    <location>
        <begin position="298"/>
        <end position="307"/>
    </location>
</feature>
<organism evidence="7 8">
    <name type="scientific">Olpidium bornovanus</name>
    <dbReference type="NCBI Taxonomy" id="278681"/>
    <lineage>
        <taxon>Eukaryota</taxon>
        <taxon>Fungi</taxon>
        <taxon>Fungi incertae sedis</taxon>
        <taxon>Olpidiomycota</taxon>
        <taxon>Olpidiomycotina</taxon>
        <taxon>Olpidiomycetes</taxon>
        <taxon>Olpidiales</taxon>
        <taxon>Olpidiaceae</taxon>
        <taxon>Olpidium</taxon>
    </lineage>
</organism>
<dbReference type="PANTHER" id="PTHR47567:SF1">
    <property type="entry name" value="NAD-DEPENDENT EPIMERASE_DEHYDRATASE DOMAIN-CONTAINING PROTEIN"/>
    <property type="match status" value="1"/>
</dbReference>
<dbReference type="EMBL" id="JAEFCI010001251">
    <property type="protein sequence ID" value="KAG5463029.1"/>
    <property type="molecule type" value="Genomic_DNA"/>
</dbReference>
<accession>A0A8H8DLK8</accession>